<organism evidence="2 3">
    <name type="scientific">Bacillus mesophilus</name>
    <dbReference type="NCBI Taxonomy" id="1808955"/>
    <lineage>
        <taxon>Bacteria</taxon>
        <taxon>Bacillati</taxon>
        <taxon>Bacillota</taxon>
        <taxon>Bacilli</taxon>
        <taxon>Bacillales</taxon>
        <taxon>Bacillaceae</taxon>
        <taxon>Bacillus</taxon>
    </lineage>
</organism>
<accession>A0A6M0QAT4</accession>
<gene>
    <name evidence="2" type="ORF">G4D63_16840</name>
</gene>
<dbReference type="SUPFAM" id="SSF88697">
    <property type="entry name" value="PUA domain-like"/>
    <property type="match status" value="1"/>
</dbReference>
<keyword evidence="2" id="KW-0255">Endonuclease</keyword>
<keyword evidence="2" id="KW-0378">Hydrolase</keyword>
<dbReference type="InterPro" id="IPR002711">
    <property type="entry name" value="HNH"/>
</dbReference>
<dbReference type="Pfam" id="PF01844">
    <property type="entry name" value="HNH"/>
    <property type="match status" value="1"/>
</dbReference>
<evidence type="ECO:0000313" key="2">
    <source>
        <dbReference type="EMBL" id="NEY73403.1"/>
    </source>
</evidence>
<evidence type="ECO:0000313" key="3">
    <source>
        <dbReference type="Proteomes" id="UP000481043"/>
    </source>
</evidence>
<dbReference type="GO" id="GO:0003676">
    <property type="term" value="F:nucleic acid binding"/>
    <property type="evidence" value="ECO:0007669"/>
    <property type="project" value="InterPro"/>
</dbReference>
<comment type="caution">
    <text evidence="2">The sequence shown here is derived from an EMBL/GenBank/DDBJ whole genome shotgun (WGS) entry which is preliminary data.</text>
</comment>
<reference evidence="2 3" key="1">
    <citation type="submission" date="2020-02" db="EMBL/GenBank/DDBJ databases">
        <title>Bacillus aquiflavi sp. nov., isolated from yellow water of strong flavor Chinese baijiu in Yibin region of China.</title>
        <authorList>
            <person name="Xie J."/>
        </authorList>
    </citation>
    <scope>NUCLEOTIDE SEQUENCE [LARGE SCALE GENOMIC DNA]</scope>
    <source>
        <strain evidence="2 3">SA4</strain>
    </source>
</reference>
<keyword evidence="3" id="KW-1185">Reference proteome</keyword>
<dbReference type="GO" id="GO:0008270">
    <property type="term" value="F:zinc ion binding"/>
    <property type="evidence" value="ECO:0007669"/>
    <property type="project" value="InterPro"/>
</dbReference>
<dbReference type="InterPro" id="IPR003615">
    <property type="entry name" value="HNH_nuc"/>
</dbReference>
<dbReference type="GO" id="GO:0004519">
    <property type="term" value="F:endonuclease activity"/>
    <property type="evidence" value="ECO:0007669"/>
    <property type="project" value="UniProtKB-KW"/>
</dbReference>
<sequence>MASPITIIKNDSLLAEAQSIQGAARILAEELNTTNYKCYDPIERGYVYEIPYYFGNDEYRFSASVEVAAQRRKELEESGHKNARRVWLIPANPNEYDLEGAFSHYETLDWKRSYNYENGDIIFIYVSGTVKKVRYKVEVIEGLVDEDVVYDKEFWKDDEKYIQSKEWDWTRIRLVDGVETEDLSLAKLREHGLKGNIQGAMKLTGDLRDYIMGFFTQDLTKGYYPDEVPETLEEGTRKTVTVNLYERNPLARKKCIEHYGVQCQVCDIDFENVYGEVGRDFIHVHHIQPLNEIGQGYLVDPIKDLIPVCPNCHAMLHRKEDGINLSVQKLRERISTEVPLV</sequence>
<dbReference type="CDD" id="cd00085">
    <property type="entry name" value="HNHc"/>
    <property type="match status" value="1"/>
</dbReference>
<dbReference type="InterPro" id="IPR015947">
    <property type="entry name" value="PUA-like_sf"/>
</dbReference>
<dbReference type="EMBL" id="JAAIWM010000007">
    <property type="protein sequence ID" value="NEY73403.1"/>
    <property type="molecule type" value="Genomic_DNA"/>
</dbReference>
<evidence type="ECO:0000259" key="1">
    <source>
        <dbReference type="Pfam" id="PF01844"/>
    </source>
</evidence>
<dbReference type="Proteomes" id="UP000481043">
    <property type="component" value="Unassembled WGS sequence"/>
</dbReference>
<dbReference type="RefSeq" id="WP_163180921.1">
    <property type="nucleotide sequence ID" value="NZ_JAAIWM010000007.1"/>
</dbReference>
<feature type="domain" description="HNH" evidence="1">
    <location>
        <begin position="263"/>
        <end position="318"/>
    </location>
</feature>
<protein>
    <submittedName>
        <fullName evidence="2">HNH endonuclease</fullName>
    </submittedName>
</protein>
<keyword evidence="2" id="KW-0540">Nuclease</keyword>
<proteinExistence type="predicted"/>
<dbReference type="AlphaFoldDB" id="A0A6M0QAT4"/>
<name>A0A6M0QAT4_9BACI</name>